<dbReference type="Proteomes" id="UP000075920">
    <property type="component" value="Unassembled WGS sequence"/>
</dbReference>
<dbReference type="AlphaFoldDB" id="A0A182WNU2"/>
<evidence type="ECO:0000313" key="2">
    <source>
        <dbReference type="EnsemblMetazoa" id="AMIN014368-PA"/>
    </source>
</evidence>
<keyword evidence="3" id="KW-1185">Reference proteome</keyword>
<name>A0A182WNU2_9DIPT</name>
<dbReference type="EnsemblMetazoa" id="AMIN014368-RA">
    <property type="protein sequence ID" value="AMIN014368-PA"/>
    <property type="gene ID" value="AMIN014368"/>
</dbReference>
<organism evidence="2 3">
    <name type="scientific">Anopheles minimus</name>
    <dbReference type="NCBI Taxonomy" id="112268"/>
    <lineage>
        <taxon>Eukaryota</taxon>
        <taxon>Metazoa</taxon>
        <taxon>Ecdysozoa</taxon>
        <taxon>Arthropoda</taxon>
        <taxon>Hexapoda</taxon>
        <taxon>Insecta</taxon>
        <taxon>Pterygota</taxon>
        <taxon>Neoptera</taxon>
        <taxon>Endopterygota</taxon>
        <taxon>Diptera</taxon>
        <taxon>Nematocera</taxon>
        <taxon>Culicoidea</taxon>
        <taxon>Culicidae</taxon>
        <taxon>Anophelinae</taxon>
        <taxon>Anopheles</taxon>
    </lineage>
</organism>
<proteinExistence type="predicted"/>
<feature type="region of interest" description="Disordered" evidence="1">
    <location>
        <begin position="47"/>
        <end position="70"/>
    </location>
</feature>
<dbReference type="VEuPathDB" id="VectorBase:AMIN014368"/>
<reference evidence="2" key="2">
    <citation type="submission" date="2020-05" db="UniProtKB">
        <authorList>
            <consortium name="EnsemblMetazoa"/>
        </authorList>
    </citation>
    <scope>IDENTIFICATION</scope>
    <source>
        <strain evidence="2">MINIMUS1</strain>
    </source>
</reference>
<evidence type="ECO:0000313" key="3">
    <source>
        <dbReference type="Proteomes" id="UP000075920"/>
    </source>
</evidence>
<protein>
    <submittedName>
        <fullName evidence="2">Uncharacterized protein</fullName>
    </submittedName>
</protein>
<evidence type="ECO:0000256" key="1">
    <source>
        <dbReference type="SAM" id="MobiDB-lite"/>
    </source>
</evidence>
<sequence length="131" mass="15148">MWSNIDHRPQSGLSIFRDRVWLDRPELAIVNPAMAVDGDALDTAAIDRYEDDDDESVRTERQATKGAQHPARHNSYDFVISAKIQPTVYGWMLDSTFGENNRRAAERFLQLRIFNIPAYRVTRPKDLQRSN</sequence>
<accession>A0A182WNU2</accession>
<reference evidence="3" key="1">
    <citation type="submission" date="2013-03" db="EMBL/GenBank/DDBJ databases">
        <title>The Genome Sequence of Anopheles minimus MINIMUS1.</title>
        <authorList>
            <consortium name="The Broad Institute Genomics Platform"/>
            <person name="Neafsey D.E."/>
            <person name="Walton C."/>
            <person name="Walker B."/>
            <person name="Young S.K."/>
            <person name="Zeng Q."/>
            <person name="Gargeya S."/>
            <person name="Fitzgerald M."/>
            <person name="Haas B."/>
            <person name="Abouelleil A."/>
            <person name="Allen A.W."/>
            <person name="Alvarado L."/>
            <person name="Arachchi H.M."/>
            <person name="Berlin A.M."/>
            <person name="Chapman S.B."/>
            <person name="Gainer-Dewar J."/>
            <person name="Goldberg J."/>
            <person name="Griggs A."/>
            <person name="Gujja S."/>
            <person name="Hansen M."/>
            <person name="Howarth C."/>
            <person name="Imamovic A."/>
            <person name="Ireland A."/>
            <person name="Larimer J."/>
            <person name="McCowan C."/>
            <person name="Murphy C."/>
            <person name="Pearson M."/>
            <person name="Poon T.W."/>
            <person name="Priest M."/>
            <person name="Roberts A."/>
            <person name="Saif S."/>
            <person name="Shea T."/>
            <person name="Sisk P."/>
            <person name="Sykes S."/>
            <person name="Wortman J."/>
            <person name="Nusbaum C."/>
            <person name="Birren B."/>
        </authorList>
    </citation>
    <scope>NUCLEOTIDE SEQUENCE [LARGE SCALE GENOMIC DNA]</scope>
    <source>
        <strain evidence="3">MINIMUS1</strain>
    </source>
</reference>